<reference evidence="1 2" key="1">
    <citation type="submission" date="2019-02" db="EMBL/GenBank/DDBJ databases">
        <title>Genomic Encyclopedia of Type Strains, Phase IV (KMG-IV): sequencing the most valuable type-strain genomes for metagenomic binning, comparative biology and taxonomic classification.</title>
        <authorList>
            <person name="Goeker M."/>
        </authorList>
    </citation>
    <scope>NUCLEOTIDE SEQUENCE [LARGE SCALE GENOMIC DNA]</scope>
    <source>
        <strain evidence="1 2">DSM 28825</strain>
    </source>
</reference>
<keyword evidence="2" id="KW-1185">Reference proteome</keyword>
<name>A0A4Q7VII3_9BACT</name>
<organism evidence="1 2">
    <name type="scientific">Ancylomarina subtilis</name>
    <dbReference type="NCBI Taxonomy" id="1639035"/>
    <lineage>
        <taxon>Bacteria</taxon>
        <taxon>Pseudomonadati</taxon>
        <taxon>Bacteroidota</taxon>
        <taxon>Bacteroidia</taxon>
        <taxon>Marinilabiliales</taxon>
        <taxon>Marinifilaceae</taxon>
        <taxon>Ancylomarina</taxon>
    </lineage>
</organism>
<dbReference type="Proteomes" id="UP000293562">
    <property type="component" value="Unassembled WGS sequence"/>
</dbReference>
<gene>
    <name evidence="1" type="ORF">EV201_0589</name>
</gene>
<protein>
    <submittedName>
        <fullName evidence="1">Uncharacterized protein</fullName>
    </submittedName>
</protein>
<comment type="caution">
    <text evidence="1">The sequence shown here is derived from an EMBL/GenBank/DDBJ whole genome shotgun (WGS) entry which is preliminary data.</text>
</comment>
<evidence type="ECO:0000313" key="2">
    <source>
        <dbReference type="Proteomes" id="UP000293562"/>
    </source>
</evidence>
<sequence length="80" mass="9278">MGLLTGFDFVSGISTQMANDFILKSKNSEYWDAPKREVDFYVYKANFYSRQVVFIGIGVKHCKNERSTVFTMQLVDLFSF</sequence>
<accession>A0A4Q7VII3</accession>
<dbReference type="AlphaFoldDB" id="A0A4Q7VII3"/>
<proteinExistence type="predicted"/>
<evidence type="ECO:0000313" key="1">
    <source>
        <dbReference type="EMBL" id="RZT95960.1"/>
    </source>
</evidence>
<dbReference type="EMBL" id="SHKN01000001">
    <property type="protein sequence ID" value="RZT95960.1"/>
    <property type="molecule type" value="Genomic_DNA"/>
</dbReference>